<evidence type="ECO:0008006" key="5">
    <source>
        <dbReference type="Google" id="ProtNLM"/>
    </source>
</evidence>
<evidence type="ECO:0000256" key="1">
    <source>
        <dbReference type="SAM" id="MobiDB-lite"/>
    </source>
</evidence>
<accession>A0ABV0Q525</accession>
<comment type="caution">
    <text evidence="3">The sequence shown here is derived from an EMBL/GenBank/DDBJ whole genome shotgun (WGS) entry which is preliminary data.</text>
</comment>
<protein>
    <recommendedName>
        <fullName evidence="5">Transmembrane protein</fullName>
    </recommendedName>
</protein>
<keyword evidence="2" id="KW-0472">Membrane</keyword>
<gene>
    <name evidence="3" type="ORF">XENOCAPTIV_013958</name>
</gene>
<feature type="transmembrane region" description="Helical" evidence="2">
    <location>
        <begin position="20"/>
        <end position="38"/>
    </location>
</feature>
<organism evidence="3 4">
    <name type="scientific">Xenoophorus captivus</name>
    <dbReference type="NCBI Taxonomy" id="1517983"/>
    <lineage>
        <taxon>Eukaryota</taxon>
        <taxon>Metazoa</taxon>
        <taxon>Chordata</taxon>
        <taxon>Craniata</taxon>
        <taxon>Vertebrata</taxon>
        <taxon>Euteleostomi</taxon>
        <taxon>Actinopterygii</taxon>
        <taxon>Neopterygii</taxon>
        <taxon>Teleostei</taxon>
        <taxon>Neoteleostei</taxon>
        <taxon>Acanthomorphata</taxon>
        <taxon>Ovalentaria</taxon>
        <taxon>Atherinomorphae</taxon>
        <taxon>Cyprinodontiformes</taxon>
        <taxon>Goodeidae</taxon>
        <taxon>Xenoophorus</taxon>
    </lineage>
</organism>
<reference evidence="3 4" key="1">
    <citation type="submission" date="2021-06" db="EMBL/GenBank/DDBJ databases">
        <authorList>
            <person name="Palmer J.M."/>
        </authorList>
    </citation>
    <scope>NUCLEOTIDE SEQUENCE [LARGE SCALE GENOMIC DNA]</scope>
    <source>
        <strain evidence="3 4">XC_2019</strain>
        <tissue evidence="3">Muscle</tissue>
    </source>
</reference>
<keyword evidence="4" id="KW-1185">Reference proteome</keyword>
<keyword evidence="2" id="KW-1133">Transmembrane helix</keyword>
<sequence>MMASVVVGGNRKKSLTLRGVNVLSLFVIFFSVKVAKILEKHEPSRSTSRALSFLSGHHDNSSNSSRTFRLGPIPADEASAVQNYVEHMLFLLMEEEAGQGRRLQQLSSSQ</sequence>
<keyword evidence="2" id="KW-0812">Transmembrane</keyword>
<dbReference type="Proteomes" id="UP001434883">
    <property type="component" value="Unassembled WGS sequence"/>
</dbReference>
<feature type="region of interest" description="Disordered" evidence="1">
    <location>
        <begin position="41"/>
        <end position="69"/>
    </location>
</feature>
<proteinExistence type="predicted"/>
<dbReference type="EMBL" id="JAHRIN010000288">
    <property type="protein sequence ID" value="MEQ2190885.1"/>
    <property type="molecule type" value="Genomic_DNA"/>
</dbReference>
<evidence type="ECO:0000313" key="4">
    <source>
        <dbReference type="Proteomes" id="UP001434883"/>
    </source>
</evidence>
<evidence type="ECO:0000256" key="2">
    <source>
        <dbReference type="SAM" id="Phobius"/>
    </source>
</evidence>
<evidence type="ECO:0000313" key="3">
    <source>
        <dbReference type="EMBL" id="MEQ2190885.1"/>
    </source>
</evidence>
<name>A0ABV0Q525_9TELE</name>